<dbReference type="InterPro" id="IPR013106">
    <property type="entry name" value="Ig_V-set"/>
</dbReference>
<dbReference type="Proteomes" id="UP001108240">
    <property type="component" value="Unplaced"/>
</dbReference>
<feature type="domain" description="Immunoglobulin" evidence="1">
    <location>
        <begin position="20"/>
        <end position="119"/>
    </location>
</feature>
<reference evidence="2" key="1">
    <citation type="submission" date="2025-08" db="UniProtKB">
        <authorList>
            <consortium name="Ensembl"/>
        </authorList>
    </citation>
    <scope>IDENTIFICATION</scope>
</reference>
<keyword evidence="3" id="KW-1185">Reference proteome</keyword>
<evidence type="ECO:0000259" key="1">
    <source>
        <dbReference type="SMART" id="SM00409"/>
    </source>
</evidence>
<dbReference type="AlphaFoldDB" id="A0A8C1A7J7"/>
<dbReference type="GeneTree" id="ENSGT01030000235162"/>
<organism evidence="2 3">
    <name type="scientific">Cyprinus carpio carpio</name>
    <dbReference type="NCBI Taxonomy" id="630221"/>
    <lineage>
        <taxon>Eukaryota</taxon>
        <taxon>Metazoa</taxon>
        <taxon>Chordata</taxon>
        <taxon>Craniata</taxon>
        <taxon>Vertebrata</taxon>
        <taxon>Euteleostomi</taxon>
        <taxon>Actinopterygii</taxon>
        <taxon>Neopterygii</taxon>
        <taxon>Teleostei</taxon>
        <taxon>Ostariophysi</taxon>
        <taxon>Cypriniformes</taxon>
        <taxon>Cyprinidae</taxon>
        <taxon>Cyprininae</taxon>
        <taxon>Cyprinus</taxon>
    </lineage>
</organism>
<accession>A0A8C1A7J7</accession>
<dbReference type="InterPro" id="IPR036179">
    <property type="entry name" value="Ig-like_dom_sf"/>
</dbReference>
<dbReference type="SMART" id="SM00409">
    <property type="entry name" value="IG"/>
    <property type="match status" value="1"/>
</dbReference>
<evidence type="ECO:0000313" key="2">
    <source>
        <dbReference type="Ensembl" id="ENSCCRP00000013948.1"/>
    </source>
</evidence>
<dbReference type="Ensembl" id="ENSCCRT00000015239.2">
    <property type="protein sequence ID" value="ENSCCRP00000013948.1"/>
    <property type="gene ID" value="ENSCCRG00000007992.2"/>
</dbReference>
<reference evidence="2" key="2">
    <citation type="submission" date="2025-09" db="UniProtKB">
        <authorList>
            <consortium name="Ensembl"/>
        </authorList>
    </citation>
    <scope>IDENTIFICATION</scope>
</reference>
<evidence type="ECO:0000313" key="3">
    <source>
        <dbReference type="Proteomes" id="UP001108240"/>
    </source>
</evidence>
<dbReference type="InterPro" id="IPR003599">
    <property type="entry name" value="Ig_sub"/>
</dbReference>
<sequence>MRTAQLLLFCLLVCQTTESLTDKLVNLGENVTLDCQIDVKEIYWVFQKPTDSPVIILRTFSSYFTTSYVQDQRLKDKYSSLTLSRLFIINITVHELGIYYCVKRNTTLQISNGTRLYLNDCQQEQSCEKTLELYRILTVTSILLNSVLIIAIIGMLMIKLKKPRKSRRQPQNVEPEQIEDLNTAQYSEIELPTYSRRENPIQTNGTYELLQKPELHPRSTHAEIITTYKVDNEAV</sequence>
<proteinExistence type="predicted"/>
<dbReference type="InterPro" id="IPR013783">
    <property type="entry name" value="Ig-like_fold"/>
</dbReference>
<dbReference type="Pfam" id="PF07686">
    <property type="entry name" value="V-set"/>
    <property type="match status" value="1"/>
</dbReference>
<name>A0A8C1A7J7_CYPCA</name>
<protein>
    <recommendedName>
        <fullName evidence="1">Immunoglobulin domain-containing protein</fullName>
    </recommendedName>
</protein>
<dbReference type="Gene3D" id="2.60.40.10">
    <property type="entry name" value="Immunoglobulins"/>
    <property type="match status" value="1"/>
</dbReference>
<dbReference type="SUPFAM" id="SSF48726">
    <property type="entry name" value="Immunoglobulin"/>
    <property type="match status" value="1"/>
</dbReference>